<dbReference type="EMBL" id="MU154764">
    <property type="protein sequence ID" value="KAF9487592.1"/>
    <property type="molecule type" value="Genomic_DNA"/>
</dbReference>
<organism evidence="1 2">
    <name type="scientific">Pleurotus eryngii</name>
    <name type="common">Boletus of the steppes</name>
    <dbReference type="NCBI Taxonomy" id="5323"/>
    <lineage>
        <taxon>Eukaryota</taxon>
        <taxon>Fungi</taxon>
        <taxon>Dikarya</taxon>
        <taxon>Basidiomycota</taxon>
        <taxon>Agaricomycotina</taxon>
        <taxon>Agaricomycetes</taxon>
        <taxon>Agaricomycetidae</taxon>
        <taxon>Agaricales</taxon>
        <taxon>Pleurotineae</taxon>
        <taxon>Pleurotaceae</taxon>
        <taxon>Pleurotus</taxon>
    </lineage>
</organism>
<dbReference type="AlphaFoldDB" id="A0A9P5ZHN7"/>
<evidence type="ECO:0000313" key="1">
    <source>
        <dbReference type="EMBL" id="KAF9487592.1"/>
    </source>
</evidence>
<reference evidence="1" key="1">
    <citation type="submission" date="2020-11" db="EMBL/GenBank/DDBJ databases">
        <authorList>
            <consortium name="DOE Joint Genome Institute"/>
            <person name="Ahrendt S."/>
            <person name="Riley R."/>
            <person name="Andreopoulos W."/>
            <person name="Labutti K."/>
            <person name="Pangilinan J."/>
            <person name="Ruiz-Duenas F.J."/>
            <person name="Barrasa J.M."/>
            <person name="Sanchez-Garcia M."/>
            <person name="Camarero S."/>
            <person name="Miyauchi S."/>
            <person name="Serrano A."/>
            <person name="Linde D."/>
            <person name="Babiker R."/>
            <person name="Drula E."/>
            <person name="Ayuso-Fernandez I."/>
            <person name="Pacheco R."/>
            <person name="Padilla G."/>
            <person name="Ferreira P."/>
            <person name="Barriuso J."/>
            <person name="Kellner H."/>
            <person name="Castanera R."/>
            <person name="Alfaro M."/>
            <person name="Ramirez L."/>
            <person name="Pisabarro A.G."/>
            <person name="Kuo A."/>
            <person name="Tritt A."/>
            <person name="Lipzen A."/>
            <person name="He G."/>
            <person name="Yan M."/>
            <person name="Ng V."/>
            <person name="Cullen D."/>
            <person name="Martin F."/>
            <person name="Rosso M.-N."/>
            <person name="Henrissat B."/>
            <person name="Hibbett D."/>
            <person name="Martinez A.T."/>
            <person name="Grigoriev I.V."/>
        </authorList>
    </citation>
    <scope>NUCLEOTIDE SEQUENCE</scope>
    <source>
        <strain evidence="1">ATCC 90797</strain>
    </source>
</reference>
<dbReference type="Proteomes" id="UP000807025">
    <property type="component" value="Unassembled WGS sequence"/>
</dbReference>
<comment type="caution">
    <text evidence="1">The sequence shown here is derived from an EMBL/GenBank/DDBJ whole genome shotgun (WGS) entry which is preliminary data.</text>
</comment>
<protein>
    <submittedName>
        <fullName evidence="1">Uncharacterized protein</fullName>
    </submittedName>
</protein>
<sequence>MHIQRQHAPMLCEGYRLEEQWYPQFRDLEAALQPQLPLAVVHVLSLICLGFADTVSLLQDTESRLDCPLIIDCLNSRCWGDSTSTPLVFGSHCKPHAISMHLEGRWFIGGSELHEYEL</sequence>
<proteinExistence type="predicted"/>
<evidence type="ECO:0000313" key="2">
    <source>
        <dbReference type="Proteomes" id="UP000807025"/>
    </source>
</evidence>
<gene>
    <name evidence="1" type="ORF">BDN71DRAFT_617676</name>
</gene>
<keyword evidence="2" id="KW-1185">Reference proteome</keyword>
<accession>A0A9P5ZHN7</accession>
<name>A0A9P5ZHN7_PLEER</name>